<dbReference type="AlphaFoldDB" id="A0A0K1EMG7"/>
<dbReference type="EMBL" id="CP012159">
    <property type="protein sequence ID" value="AKT42085.1"/>
    <property type="molecule type" value="Genomic_DNA"/>
</dbReference>
<feature type="region of interest" description="Disordered" evidence="1">
    <location>
        <begin position="22"/>
        <end position="84"/>
    </location>
</feature>
<dbReference type="RefSeq" id="WP_050433765.1">
    <property type="nucleotide sequence ID" value="NZ_CP012159.1"/>
</dbReference>
<dbReference type="KEGG" id="ccro:CMC5_063080"/>
<evidence type="ECO:0000256" key="1">
    <source>
        <dbReference type="SAM" id="MobiDB-lite"/>
    </source>
</evidence>
<evidence type="ECO:0000313" key="3">
    <source>
        <dbReference type="Proteomes" id="UP000067626"/>
    </source>
</evidence>
<sequence length="372" mass="38808">MARLGVAGLGLALVIGSGGCRCGGAGSGASPPSGPPSSSSLQGGAHPLSTSDPSVSSTSAASASPTSEPAPSDASASPARPGSDLAPIEHLFRLVRRGGGRDLKFVPPDPAETRTYGVFIAALVRRVSDPAAPPADTIAREVGRLPPGFEVKPLLGRGDLLAVVERDDQRRGAGALLLRVGPARRLVVEAPHTFYDGGTLPIGIAAFEGLKARALLINTVHRYAATNHKPPGDDEAGGSASDVAHIPMSHFGSAHEALLDVDPRFLTLQLHGFKDESAPGVDMVLSPSRTKLDVAPIAARLREHLTSVEIRTYPTEIDKLGGTTNVQAAVSTRRRATFLHVEMSRSLRSRLEKDPRPLVEGLRVALPDDAAR</sequence>
<keyword evidence="3" id="KW-1185">Reference proteome</keyword>
<dbReference type="PROSITE" id="PS51257">
    <property type="entry name" value="PROKAR_LIPOPROTEIN"/>
    <property type="match status" value="1"/>
</dbReference>
<reference evidence="2 3" key="1">
    <citation type="submission" date="2015-07" db="EMBL/GenBank/DDBJ databases">
        <title>Genome analysis of myxobacterium Chondromyces crocatus Cm c5 reveals a high potential for natural compound synthesis and the genetic basis for the loss of fruiting body formation.</title>
        <authorList>
            <person name="Zaburannyi N."/>
            <person name="Bunk B."/>
            <person name="Maier J."/>
            <person name="Overmann J."/>
            <person name="Mueller R."/>
        </authorList>
    </citation>
    <scope>NUCLEOTIDE SEQUENCE [LARGE SCALE GENOMIC DNA]</scope>
    <source>
        <strain evidence="2 3">Cm c5</strain>
    </source>
</reference>
<dbReference type="OrthoDB" id="5498306at2"/>
<gene>
    <name evidence="2" type="ORF">CMC5_063080</name>
</gene>
<evidence type="ECO:0000313" key="2">
    <source>
        <dbReference type="EMBL" id="AKT42085.1"/>
    </source>
</evidence>
<feature type="compositionally biased region" description="Low complexity" evidence="1">
    <location>
        <begin position="47"/>
        <end position="84"/>
    </location>
</feature>
<dbReference type="STRING" id="52.CMC5_063080"/>
<feature type="compositionally biased region" description="Low complexity" evidence="1">
    <location>
        <begin position="28"/>
        <end position="40"/>
    </location>
</feature>
<protein>
    <submittedName>
        <fullName evidence="2">Uncharacterized protein</fullName>
    </submittedName>
</protein>
<proteinExistence type="predicted"/>
<dbReference type="Proteomes" id="UP000067626">
    <property type="component" value="Chromosome"/>
</dbReference>
<name>A0A0K1EMG7_CHOCO</name>
<accession>A0A0K1EMG7</accession>
<organism evidence="2 3">
    <name type="scientific">Chondromyces crocatus</name>
    <dbReference type="NCBI Taxonomy" id="52"/>
    <lineage>
        <taxon>Bacteria</taxon>
        <taxon>Pseudomonadati</taxon>
        <taxon>Myxococcota</taxon>
        <taxon>Polyangia</taxon>
        <taxon>Polyangiales</taxon>
        <taxon>Polyangiaceae</taxon>
        <taxon>Chondromyces</taxon>
    </lineage>
</organism>